<reference evidence="1 2" key="1">
    <citation type="submission" date="2024-01" db="EMBL/GenBank/DDBJ databases">
        <title>Genome assemblies of Stephania.</title>
        <authorList>
            <person name="Yang L."/>
        </authorList>
    </citation>
    <scope>NUCLEOTIDE SEQUENCE [LARGE SCALE GENOMIC DNA]</scope>
    <source>
        <strain evidence="1">JXDWG</strain>
        <tissue evidence="1">Leaf</tissue>
    </source>
</reference>
<organism evidence="1 2">
    <name type="scientific">Stephania cephalantha</name>
    <dbReference type="NCBI Taxonomy" id="152367"/>
    <lineage>
        <taxon>Eukaryota</taxon>
        <taxon>Viridiplantae</taxon>
        <taxon>Streptophyta</taxon>
        <taxon>Embryophyta</taxon>
        <taxon>Tracheophyta</taxon>
        <taxon>Spermatophyta</taxon>
        <taxon>Magnoliopsida</taxon>
        <taxon>Ranunculales</taxon>
        <taxon>Menispermaceae</taxon>
        <taxon>Menispermoideae</taxon>
        <taxon>Cissampelideae</taxon>
        <taxon>Stephania</taxon>
    </lineage>
</organism>
<gene>
    <name evidence="1" type="ORF">Scep_014503</name>
</gene>
<name>A0AAP0J3F8_9MAGN</name>
<dbReference type="EMBL" id="JBBNAG010000006">
    <property type="protein sequence ID" value="KAK9125657.1"/>
    <property type="molecule type" value="Genomic_DNA"/>
</dbReference>
<dbReference type="AlphaFoldDB" id="A0AAP0J3F8"/>
<evidence type="ECO:0000313" key="1">
    <source>
        <dbReference type="EMBL" id="KAK9125657.1"/>
    </source>
</evidence>
<proteinExistence type="predicted"/>
<dbReference type="Proteomes" id="UP001419268">
    <property type="component" value="Unassembled WGS sequence"/>
</dbReference>
<evidence type="ECO:0000313" key="2">
    <source>
        <dbReference type="Proteomes" id="UP001419268"/>
    </source>
</evidence>
<accession>A0AAP0J3F8</accession>
<sequence length="69" mass="8310">MVSRLWYMRFQEDNDEVEVLVNEKIEKVVMRLMDKSSEECEEMRRRVEEIGEMGRKAIEEGRSSRLNLS</sequence>
<dbReference type="Gene3D" id="3.40.50.2000">
    <property type="entry name" value="Glycogen Phosphorylase B"/>
    <property type="match status" value="2"/>
</dbReference>
<keyword evidence="2" id="KW-1185">Reference proteome</keyword>
<comment type="caution">
    <text evidence="1">The sequence shown here is derived from an EMBL/GenBank/DDBJ whole genome shotgun (WGS) entry which is preliminary data.</text>
</comment>
<protein>
    <submittedName>
        <fullName evidence="1">Uncharacterized protein</fullName>
    </submittedName>
</protein>